<dbReference type="PANTHER" id="PTHR31672:SF2">
    <property type="entry name" value="F-BOX DOMAIN-CONTAINING PROTEIN"/>
    <property type="match status" value="1"/>
</dbReference>
<sequence>METENKKKKEIIFLTDDLWAIILARLPLKIITTSKLVYKQWKSLVESPFFRKLFNTHHQNSHSSWSILCRVLPEVAVAHYECETWGLPRSLSSYISSFITHKFNTQFPNVTLVVAYTHVGLILISSGNKLLTYYVAANPISRQCVEIPQPPPTVGLYFTSGLVTKLEDHVVLGYKVVLMDTSNLDDVISLLIYSSETGLWSFKTLQSHLTLSGLIDYNPVSLYGNLYWIGYNNDYGEVVVFHDFYATGTESDRCQVTPFPDGGTKPPNLK</sequence>
<feature type="domain" description="F-box protein At3g26010-like beta-propeller" evidence="2">
    <location>
        <begin position="63"/>
        <end position="262"/>
    </location>
</feature>
<gene>
    <name evidence="3" type="ORF">AN1_LOCUS15162</name>
</gene>
<proteinExistence type="predicted"/>
<dbReference type="InterPro" id="IPR036047">
    <property type="entry name" value="F-box-like_dom_sf"/>
</dbReference>
<dbReference type="AlphaFoldDB" id="A0A654FE19"/>
<evidence type="ECO:0000313" key="4">
    <source>
        <dbReference type="Proteomes" id="UP000426265"/>
    </source>
</evidence>
<accession>A0A654FE19</accession>
<dbReference type="SUPFAM" id="SSF81383">
    <property type="entry name" value="F-box domain"/>
    <property type="match status" value="1"/>
</dbReference>
<evidence type="ECO:0000313" key="3">
    <source>
        <dbReference type="EMBL" id="VYS59724.1"/>
    </source>
</evidence>
<dbReference type="InterPro" id="IPR056592">
    <property type="entry name" value="Beta-prop_At3g26010-like"/>
</dbReference>
<dbReference type="Pfam" id="PF00646">
    <property type="entry name" value="F-box"/>
    <property type="match status" value="1"/>
</dbReference>
<evidence type="ECO:0008006" key="5">
    <source>
        <dbReference type="Google" id="ProtNLM"/>
    </source>
</evidence>
<reference evidence="3 4" key="1">
    <citation type="submission" date="2019-11" db="EMBL/GenBank/DDBJ databases">
        <authorList>
            <person name="Jiao W.-B."/>
            <person name="Schneeberger K."/>
        </authorList>
    </citation>
    <scope>NUCLEOTIDE SEQUENCE [LARGE SCALE GENOMIC DNA]</scope>
    <source>
        <strain evidence="4">cv. An-1</strain>
    </source>
</reference>
<dbReference type="EMBL" id="CACRSJ010000106">
    <property type="protein sequence ID" value="VYS59724.1"/>
    <property type="molecule type" value="Genomic_DNA"/>
</dbReference>
<evidence type="ECO:0000259" key="2">
    <source>
        <dbReference type="Pfam" id="PF24750"/>
    </source>
</evidence>
<dbReference type="Pfam" id="PF24750">
    <property type="entry name" value="b-prop_At3g26010-like"/>
    <property type="match status" value="1"/>
</dbReference>
<protein>
    <recommendedName>
        <fullName evidence="5">F-box domain-containing protein</fullName>
    </recommendedName>
</protein>
<organism evidence="3 4">
    <name type="scientific">Arabidopsis thaliana</name>
    <name type="common">Mouse-ear cress</name>
    <dbReference type="NCBI Taxonomy" id="3702"/>
    <lineage>
        <taxon>Eukaryota</taxon>
        <taxon>Viridiplantae</taxon>
        <taxon>Streptophyta</taxon>
        <taxon>Embryophyta</taxon>
        <taxon>Tracheophyta</taxon>
        <taxon>Spermatophyta</taxon>
        <taxon>Magnoliopsida</taxon>
        <taxon>eudicotyledons</taxon>
        <taxon>Gunneridae</taxon>
        <taxon>Pentapetalae</taxon>
        <taxon>rosids</taxon>
        <taxon>malvids</taxon>
        <taxon>Brassicales</taxon>
        <taxon>Brassicaceae</taxon>
        <taxon>Camelineae</taxon>
        <taxon>Arabidopsis</taxon>
    </lineage>
</organism>
<dbReference type="InterPro" id="IPR050796">
    <property type="entry name" value="SCF_F-box_component"/>
</dbReference>
<dbReference type="PANTHER" id="PTHR31672">
    <property type="entry name" value="BNACNNG10540D PROTEIN"/>
    <property type="match status" value="1"/>
</dbReference>
<dbReference type="Proteomes" id="UP000426265">
    <property type="component" value="Unassembled WGS sequence"/>
</dbReference>
<name>A0A654FE19_ARATH</name>
<evidence type="ECO:0000259" key="1">
    <source>
        <dbReference type="Pfam" id="PF00646"/>
    </source>
</evidence>
<dbReference type="ExpressionAtlas" id="A0A654FE19">
    <property type="expression patterns" value="differential"/>
</dbReference>
<feature type="domain" description="F-box" evidence="1">
    <location>
        <begin position="14"/>
        <end position="51"/>
    </location>
</feature>
<dbReference type="InterPro" id="IPR001810">
    <property type="entry name" value="F-box_dom"/>
</dbReference>